<evidence type="ECO:0000256" key="1">
    <source>
        <dbReference type="ARBA" id="ARBA00004167"/>
    </source>
</evidence>
<dbReference type="PROSITE" id="PS01186">
    <property type="entry name" value="EGF_2"/>
    <property type="match status" value="2"/>
</dbReference>
<dbReference type="PANTHER" id="PTHR24270:SF62">
    <property type="entry name" value="LOW-DENSITY LIPOPROTEIN RECEPTOR-RELATED PROTEIN 2"/>
    <property type="match status" value="1"/>
</dbReference>
<feature type="domain" description="EGF-like" evidence="10">
    <location>
        <begin position="407"/>
        <end position="448"/>
    </location>
</feature>
<accession>A0A815IIX4</accession>
<evidence type="ECO:0000256" key="8">
    <source>
        <dbReference type="PROSITE-ProRule" id="PRU00124"/>
    </source>
</evidence>
<dbReference type="Gene3D" id="2.10.25.10">
    <property type="entry name" value="Laminin"/>
    <property type="match status" value="1"/>
</dbReference>
<evidence type="ECO:0000256" key="7">
    <source>
        <dbReference type="PROSITE-ProRule" id="PRU00076"/>
    </source>
</evidence>
<protein>
    <recommendedName>
        <fullName evidence="10">EGF-like domain-containing protein</fullName>
    </recommendedName>
</protein>
<comment type="caution">
    <text evidence="7">Lacks conserved residue(s) required for the propagation of feature annotation.</text>
</comment>
<feature type="disulfide bond" evidence="7">
    <location>
        <begin position="341"/>
        <end position="358"/>
    </location>
</feature>
<sequence>MNECETNEYRCHNGMCIPERFFNDDPENPDCLDSTDEKDDELVKGNDLDADDCTKDPTFRCEESHHYHVLRNFACGDGQEIFDQLIRLFRTCLFVDESGNETYCRHSSLFHCPGTSKCISKHRLLDGIDDCYGGVDEKYEGSCNLNQTHRFRCSSENKCISPILVRDRTKHCKDGEDEILFSKKTFSYQNLCNGYVNLSPELDDEQNETDETNCEQWPCNNQYTRCDGAWTCKNGTDELNCNQSSKCYPNRHECVSPTTFKVVCLSVDHAGDGKIDCLGATDEREHCRHMESNAYNKIDLTYHSSWMLPVKFLFLPVNRIATHLIIPAHRVGIVKNCQFYCGDHGHCTTYVNNGKTYCQCDSGWSGVNCTVREDKCDCSLDSLCLGTVNNRSICLCPFDKVGPRCLLNSVCQRDTCKNNGYCVVEDGKTSMNNFTCICSTGYSGRTCKKSNCQERTQCENGGQCIQDLSICPSITMCICPECYYGGKCQFTTKGFSLSLDVILAYQIRPHMYISRQRAVIKKSKQTAQWVIITIILLTTISLIYDPIHRKLIDDKEEQRTWCIVRYSSLIRIFDSTVHIFHFIIPFLINLLSAMMIIINIARTHSNARKQQTYTQYLKKQFHHQKHLIIGPIINVILSIPRLIISFLSGCMKSNRDPWLFLFGYFISFMPPLLTLIVFILPSETYKKELDTIIKQKKESYSKMMTFKLI</sequence>
<dbReference type="Pfam" id="PF00008">
    <property type="entry name" value="EGF"/>
    <property type="match status" value="1"/>
</dbReference>
<keyword evidence="4 9" id="KW-1133">Transmembrane helix</keyword>
<dbReference type="InterPro" id="IPR000742">
    <property type="entry name" value="EGF"/>
</dbReference>
<feature type="disulfide bond" evidence="7">
    <location>
        <begin position="360"/>
        <end position="369"/>
    </location>
</feature>
<dbReference type="GO" id="GO:0005886">
    <property type="term" value="C:plasma membrane"/>
    <property type="evidence" value="ECO:0007669"/>
    <property type="project" value="TreeGrafter"/>
</dbReference>
<keyword evidence="13" id="KW-1185">Reference proteome</keyword>
<keyword evidence="6 7" id="KW-1015">Disulfide bond</keyword>
<evidence type="ECO:0000256" key="4">
    <source>
        <dbReference type="ARBA" id="ARBA00022989"/>
    </source>
</evidence>
<evidence type="ECO:0000256" key="2">
    <source>
        <dbReference type="ARBA" id="ARBA00022692"/>
    </source>
</evidence>
<reference evidence="12" key="1">
    <citation type="submission" date="2021-02" db="EMBL/GenBank/DDBJ databases">
        <authorList>
            <person name="Nowell W R."/>
        </authorList>
    </citation>
    <scope>NUCLEOTIDE SEQUENCE</scope>
</reference>
<keyword evidence="3" id="KW-0677">Repeat</keyword>
<dbReference type="PANTHER" id="PTHR24270">
    <property type="entry name" value="LOW-DENSITY LIPOPROTEIN RECEPTOR-RELATED"/>
    <property type="match status" value="1"/>
</dbReference>
<proteinExistence type="predicted"/>
<dbReference type="InterPro" id="IPR002172">
    <property type="entry name" value="LDrepeatLR_classA_rpt"/>
</dbReference>
<evidence type="ECO:0000256" key="3">
    <source>
        <dbReference type="ARBA" id="ARBA00022737"/>
    </source>
</evidence>
<dbReference type="Gene3D" id="4.10.400.10">
    <property type="entry name" value="Low-density Lipoprotein Receptor"/>
    <property type="match status" value="3"/>
</dbReference>
<feature type="disulfide bond" evidence="8">
    <location>
        <begin position="4"/>
        <end position="16"/>
    </location>
</feature>
<dbReference type="EMBL" id="CAJNOL010001486">
    <property type="protein sequence ID" value="CAF1368946.1"/>
    <property type="molecule type" value="Genomic_DNA"/>
</dbReference>
<keyword evidence="5 9" id="KW-0472">Membrane</keyword>
<comment type="caution">
    <text evidence="12">The sequence shown here is derived from an EMBL/GenBank/DDBJ whole genome shotgun (WGS) entry which is preliminary data.</text>
</comment>
<dbReference type="SUPFAM" id="SSF57424">
    <property type="entry name" value="LDL receptor-like module"/>
    <property type="match status" value="3"/>
</dbReference>
<name>A0A815IIX4_9BILA</name>
<dbReference type="Proteomes" id="UP000663854">
    <property type="component" value="Unassembled WGS sequence"/>
</dbReference>
<dbReference type="SMART" id="SM00181">
    <property type="entry name" value="EGF"/>
    <property type="match status" value="4"/>
</dbReference>
<dbReference type="PROSITE" id="PS00022">
    <property type="entry name" value="EGF_1"/>
    <property type="match status" value="3"/>
</dbReference>
<evidence type="ECO:0000313" key="11">
    <source>
        <dbReference type="EMBL" id="CAF1106823.1"/>
    </source>
</evidence>
<dbReference type="CDD" id="cd00112">
    <property type="entry name" value="LDLa"/>
    <property type="match status" value="1"/>
</dbReference>
<feature type="transmembrane region" description="Helical" evidence="9">
    <location>
        <begin position="579"/>
        <end position="601"/>
    </location>
</feature>
<feature type="transmembrane region" description="Helical" evidence="9">
    <location>
        <begin position="659"/>
        <end position="680"/>
    </location>
</feature>
<dbReference type="InterPro" id="IPR036055">
    <property type="entry name" value="LDL_receptor-like_sf"/>
</dbReference>
<evidence type="ECO:0000313" key="12">
    <source>
        <dbReference type="EMBL" id="CAF1368946.1"/>
    </source>
</evidence>
<organism evidence="12 13">
    <name type="scientific">Rotaria sordida</name>
    <dbReference type="NCBI Taxonomy" id="392033"/>
    <lineage>
        <taxon>Eukaryota</taxon>
        <taxon>Metazoa</taxon>
        <taxon>Spiralia</taxon>
        <taxon>Gnathifera</taxon>
        <taxon>Rotifera</taxon>
        <taxon>Eurotatoria</taxon>
        <taxon>Bdelloidea</taxon>
        <taxon>Philodinida</taxon>
        <taxon>Philodinidae</taxon>
        <taxon>Rotaria</taxon>
    </lineage>
</organism>
<dbReference type="PROSITE" id="PS50026">
    <property type="entry name" value="EGF_3"/>
    <property type="match status" value="2"/>
</dbReference>
<keyword evidence="2 9" id="KW-0812">Transmembrane</keyword>
<evidence type="ECO:0000259" key="10">
    <source>
        <dbReference type="PROSITE" id="PS50026"/>
    </source>
</evidence>
<dbReference type="EMBL" id="CAJNOH010000700">
    <property type="protein sequence ID" value="CAF1106823.1"/>
    <property type="molecule type" value="Genomic_DNA"/>
</dbReference>
<feature type="transmembrane region" description="Helical" evidence="9">
    <location>
        <begin position="527"/>
        <end position="544"/>
    </location>
</feature>
<dbReference type="PROSITE" id="PS50068">
    <property type="entry name" value="LDLRA_2"/>
    <property type="match status" value="2"/>
</dbReference>
<keyword evidence="7" id="KW-0245">EGF-like domain</keyword>
<dbReference type="PRINTS" id="PR00261">
    <property type="entry name" value="LDLRECEPTOR"/>
</dbReference>
<dbReference type="InterPro" id="IPR050685">
    <property type="entry name" value="LDLR"/>
</dbReference>
<dbReference type="GO" id="GO:0016192">
    <property type="term" value="P:vesicle-mediated transport"/>
    <property type="evidence" value="ECO:0007669"/>
    <property type="project" value="UniProtKB-ARBA"/>
</dbReference>
<evidence type="ECO:0000313" key="13">
    <source>
        <dbReference type="Proteomes" id="UP000663870"/>
    </source>
</evidence>
<dbReference type="AlphaFoldDB" id="A0A815IIX4"/>
<evidence type="ECO:0000256" key="5">
    <source>
        <dbReference type="ARBA" id="ARBA00023136"/>
    </source>
</evidence>
<dbReference type="SUPFAM" id="SSF81321">
    <property type="entry name" value="Family A G protein-coupled receptor-like"/>
    <property type="match status" value="1"/>
</dbReference>
<feature type="transmembrane region" description="Helical" evidence="9">
    <location>
        <begin position="627"/>
        <end position="647"/>
    </location>
</feature>
<evidence type="ECO:0000256" key="6">
    <source>
        <dbReference type="ARBA" id="ARBA00023157"/>
    </source>
</evidence>
<feature type="disulfide bond" evidence="7">
    <location>
        <begin position="337"/>
        <end position="347"/>
    </location>
</feature>
<feature type="domain" description="EGF-like" evidence="10">
    <location>
        <begin position="333"/>
        <end position="370"/>
    </location>
</feature>
<dbReference type="SUPFAM" id="SSF57196">
    <property type="entry name" value="EGF/Laminin"/>
    <property type="match status" value="1"/>
</dbReference>
<comment type="subcellular location">
    <subcellularLocation>
        <location evidence="1">Membrane</location>
        <topology evidence="1">Single-pass membrane protein</topology>
    </subcellularLocation>
</comment>
<dbReference type="Proteomes" id="UP000663870">
    <property type="component" value="Unassembled WGS sequence"/>
</dbReference>
<dbReference type="SMART" id="SM00192">
    <property type="entry name" value="LDLa"/>
    <property type="match status" value="5"/>
</dbReference>
<feature type="disulfide bond" evidence="7">
    <location>
        <begin position="438"/>
        <end position="447"/>
    </location>
</feature>
<evidence type="ECO:0000256" key="9">
    <source>
        <dbReference type="SAM" id="Phobius"/>
    </source>
</evidence>
<gene>
    <name evidence="12" type="ORF">JXQ802_LOCUS33040</name>
    <name evidence="11" type="ORF">PYM288_LOCUS19971</name>
</gene>
<dbReference type="Gene3D" id="1.20.1070.10">
    <property type="entry name" value="Rhodopsin 7-helix transmembrane proteins"/>
    <property type="match status" value="1"/>
</dbReference>